<gene>
    <name evidence="6" type="ORF">B0I32_104357</name>
</gene>
<name>A0A2T0N5G9_9ACTN</name>
<feature type="region of interest" description="Disordered" evidence="4">
    <location>
        <begin position="231"/>
        <end position="257"/>
    </location>
</feature>
<feature type="domain" description="HTH gntR-type" evidence="5">
    <location>
        <begin position="12"/>
        <end position="79"/>
    </location>
</feature>
<dbReference type="InterPro" id="IPR036388">
    <property type="entry name" value="WH-like_DNA-bd_sf"/>
</dbReference>
<evidence type="ECO:0000256" key="3">
    <source>
        <dbReference type="ARBA" id="ARBA00023163"/>
    </source>
</evidence>
<evidence type="ECO:0000256" key="2">
    <source>
        <dbReference type="ARBA" id="ARBA00023125"/>
    </source>
</evidence>
<dbReference type="InterPro" id="IPR008920">
    <property type="entry name" value="TF_FadR/GntR_C"/>
</dbReference>
<organism evidence="6 7">
    <name type="scientific">Nonomuraea fuscirosea</name>
    <dbReference type="NCBI Taxonomy" id="1291556"/>
    <lineage>
        <taxon>Bacteria</taxon>
        <taxon>Bacillati</taxon>
        <taxon>Actinomycetota</taxon>
        <taxon>Actinomycetes</taxon>
        <taxon>Streptosporangiales</taxon>
        <taxon>Streptosporangiaceae</taxon>
        <taxon>Nonomuraea</taxon>
    </lineage>
</organism>
<protein>
    <submittedName>
        <fullName evidence="6">DNA-binding GntR family transcriptional regulator</fullName>
    </submittedName>
</protein>
<dbReference type="CDD" id="cd07377">
    <property type="entry name" value="WHTH_GntR"/>
    <property type="match status" value="1"/>
</dbReference>
<dbReference type="AlphaFoldDB" id="A0A2T0N5G9"/>
<dbReference type="InterPro" id="IPR011711">
    <property type="entry name" value="GntR_C"/>
</dbReference>
<dbReference type="RefSeq" id="WP_106237800.1">
    <property type="nucleotide sequence ID" value="NZ_PVNG01000004.1"/>
</dbReference>
<dbReference type="PANTHER" id="PTHR43537:SF24">
    <property type="entry name" value="GLUCONATE OPERON TRANSCRIPTIONAL REPRESSOR"/>
    <property type="match status" value="1"/>
</dbReference>
<dbReference type="InterPro" id="IPR036390">
    <property type="entry name" value="WH_DNA-bd_sf"/>
</dbReference>
<dbReference type="PROSITE" id="PS50949">
    <property type="entry name" value="HTH_GNTR"/>
    <property type="match status" value="1"/>
</dbReference>
<dbReference type="InterPro" id="IPR000524">
    <property type="entry name" value="Tscrpt_reg_HTH_GntR"/>
</dbReference>
<evidence type="ECO:0000313" key="6">
    <source>
        <dbReference type="EMBL" id="PRX67600.1"/>
    </source>
</evidence>
<dbReference type="Pfam" id="PF07729">
    <property type="entry name" value="FCD"/>
    <property type="match status" value="1"/>
</dbReference>
<dbReference type="EMBL" id="PVNG01000004">
    <property type="protein sequence ID" value="PRX67600.1"/>
    <property type="molecule type" value="Genomic_DNA"/>
</dbReference>
<dbReference type="Pfam" id="PF00392">
    <property type="entry name" value="GntR"/>
    <property type="match status" value="1"/>
</dbReference>
<dbReference type="Gene3D" id="1.20.120.530">
    <property type="entry name" value="GntR ligand-binding domain-like"/>
    <property type="match status" value="1"/>
</dbReference>
<keyword evidence="2 6" id="KW-0238">DNA-binding</keyword>
<evidence type="ECO:0000259" key="5">
    <source>
        <dbReference type="PROSITE" id="PS50949"/>
    </source>
</evidence>
<dbReference type="SUPFAM" id="SSF48008">
    <property type="entry name" value="GntR ligand-binding domain-like"/>
    <property type="match status" value="1"/>
</dbReference>
<feature type="compositionally biased region" description="Pro residues" evidence="4">
    <location>
        <begin position="239"/>
        <end position="257"/>
    </location>
</feature>
<keyword evidence="3" id="KW-0804">Transcription</keyword>
<keyword evidence="1" id="KW-0805">Transcription regulation</keyword>
<comment type="caution">
    <text evidence="6">The sequence shown here is derived from an EMBL/GenBank/DDBJ whole genome shotgun (WGS) entry which is preliminary data.</text>
</comment>
<dbReference type="Gene3D" id="1.10.10.10">
    <property type="entry name" value="Winged helix-like DNA-binding domain superfamily/Winged helix DNA-binding domain"/>
    <property type="match status" value="1"/>
</dbReference>
<dbReference type="SMART" id="SM00345">
    <property type="entry name" value="HTH_GNTR"/>
    <property type="match status" value="1"/>
</dbReference>
<evidence type="ECO:0000313" key="7">
    <source>
        <dbReference type="Proteomes" id="UP000238312"/>
    </source>
</evidence>
<evidence type="ECO:0000256" key="1">
    <source>
        <dbReference type="ARBA" id="ARBA00023015"/>
    </source>
</evidence>
<dbReference type="SUPFAM" id="SSF46785">
    <property type="entry name" value="Winged helix' DNA-binding domain"/>
    <property type="match status" value="1"/>
</dbReference>
<evidence type="ECO:0000256" key="4">
    <source>
        <dbReference type="SAM" id="MobiDB-lite"/>
    </source>
</evidence>
<accession>A0A2T0N5G9</accession>
<dbReference type="GO" id="GO:0003700">
    <property type="term" value="F:DNA-binding transcription factor activity"/>
    <property type="evidence" value="ECO:0007669"/>
    <property type="project" value="InterPro"/>
</dbReference>
<proteinExistence type="predicted"/>
<sequence length="257" mass="27773">MAIESLGSLSSDTLADRAYQSVRAAIVTGELRPGQKVTERGLAERLAVSPTPVREAIRRLEQDGLLERTGPRTVKVSTIGDIALQELAEVEVALRGMVARFAARHVTAEQLDHLDAILDEADDLLILIKQRHRDGDPMTRHLTQLLDTMQRFNDAVSACADNPVLVRLLDQTRVFSRSESRARRLERVAEDPNFGLDRYASHRALVRALRAGDSAAAEAIVIEDARGGLSALLSGDADPAPPPSPSPSAPPPSSAKS</sequence>
<dbReference type="Proteomes" id="UP000238312">
    <property type="component" value="Unassembled WGS sequence"/>
</dbReference>
<dbReference type="SMART" id="SM00895">
    <property type="entry name" value="FCD"/>
    <property type="match status" value="1"/>
</dbReference>
<keyword evidence="7" id="KW-1185">Reference proteome</keyword>
<dbReference type="GO" id="GO:0003677">
    <property type="term" value="F:DNA binding"/>
    <property type="evidence" value="ECO:0007669"/>
    <property type="project" value="UniProtKB-KW"/>
</dbReference>
<reference evidence="6 7" key="1">
    <citation type="submission" date="2018-03" db="EMBL/GenBank/DDBJ databases">
        <title>Genomic Encyclopedia of Type Strains, Phase III (KMG-III): the genomes of soil and plant-associated and newly described type strains.</title>
        <authorList>
            <person name="Whitman W."/>
        </authorList>
    </citation>
    <scope>NUCLEOTIDE SEQUENCE [LARGE SCALE GENOMIC DNA]</scope>
    <source>
        <strain evidence="6 7">CGMCC 4.7104</strain>
    </source>
</reference>
<dbReference type="OrthoDB" id="3186208at2"/>
<dbReference type="PANTHER" id="PTHR43537">
    <property type="entry name" value="TRANSCRIPTIONAL REGULATOR, GNTR FAMILY"/>
    <property type="match status" value="1"/>
</dbReference>